<dbReference type="EMBL" id="LAZR01000026">
    <property type="protein sequence ID" value="KKO03537.1"/>
    <property type="molecule type" value="Genomic_DNA"/>
</dbReference>
<keyword evidence="1" id="KW-0812">Transmembrane</keyword>
<keyword evidence="1" id="KW-0472">Membrane</keyword>
<name>A0A0F9XVV9_9ZZZZ</name>
<reference evidence="2" key="1">
    <citation type="journal article" date="2015" name="Nature">
        <title>Complex archaea that bridge the gap between prokaryotes and eukaryotes.</title>
        <authorList>
            <person name="Spang A."/>
            <person name="Saw J.H."/>
            <person name="Jorgensen S.L."/>
            <person name="Zaremba-Niedzwiedzka K."/>
            <person name="Martijn J."/>
            <person name="Lind A.E."/>
            <person name="van Eijk R."/>
            <person name="Schleper C."/>
            <person name="Guy L."/>
            <person name="Ettema T.J."/>
        </authorList>
    </citation>
    <scope>NUCLEOTIDE SEQUENCE</scope>
</reference>
<gene>
    <name evidence="2" type="ORF">LCGC14_0094620</name>
</gene>
<protein>
    <recommendedName>
        <fullName evidence="3">Type II secretion system protein GspG C-terminal domain-containing protein</fullName>
    </recommendedName>
</protein>
<sequence length="539" mass="60159">MADGSDWQNVMTTDKRKRRRWLWGVGVLLVFLVWNYWPVASTITISPETTVITEPLNPDGTVNYFQAIVDRYSEGVTPENNAAVLLVRALGPKAFDEEVRSESLRQLGLTEEELKKDTPYFEELTDFYRKHPSAEDDDAWKMQELLAELARRPWTAEDYPLVAAWLEANEKPLQLIVEASRRERLYCPLVSQSDPPLLLDTKLQGLVGVRRIRQAVAARAMLRLGSGDIEGAREDALAVHRVGRGLMTNPTLIQTIMGLSLDRKANRVDRAMIASADLSTSDVRLMLKDRKALGEMGTLTKLFEIERFVMLDMVMFVHRRGIGSLATLQSSSPEKHAVRTSAPFDGDVTLRIVNHWWDRLMDALTATSFSEHLDRMQEFDDALGSACARWGESQAKLTICSVGGRILKRPRGRYFARALVQIMMPSLSTARSLWESAGAENDILTLALAAKLYKAEKGQWPADLAALAPEYVAAIPADRFTDEPLRYLRTDGGVTIYSLGVNMTDDGGLNYNEALADDVDGNAETDIPKDADDIGIAIQ</sequence>
<accession>A0A0F9XVV9</accession>
<comment type="caution">
    <text evidence="2">The sequence shown here is derived from an EMBL/GenBank/DDBJ whole genome shotgun (WGS) entry which is preliminary data.</text>
</comment>
<evidence type="ECO:0000256" key="1">
    <source>
        <dbReference type="SAM" id="Phobius"/>
    </source>
</evidence>
<evidence type="ECO:0008006" key="3">
    <source>
        <dbReference type="Google" id="ProtNLM"/>
    </source>
</evidence>
<feature type="transmembrane region" description="Helical" evidence="1">
    <location>
        <begin position="21"/>
        <end position="37"/>
    </location>
</feature>
<dbReference type="AlphaFoldDB" id="A0A0F9XVV9"/>
<evidence type="ECO:0000313" key="2">
    <source>
        <dbReference type="EMBL" id="KKO03537.1"/>
    </source>
</evidence>
<proteinExistence type="predicted"/>
<keyword evidence="1" id="KW-1133">Transmembrane helix</keyword>
<organism evidence="2">
    <name type="scientific">marine sediment metagenome</name>
    <dbReference type="NCBI Taxonomy" id="412755"/>
    <lineage>
        <taxon>unclassified sequences</taxon>
        <taxon>metagenomes</taxon>
        <taxon>ecological metagenomes</taxon>
    </lineage>
</organism>